<dbReference type="EMBL" id="KL197721">
    <property type="protein sequence ID" value="KDQ56784.1"/>
    <property type="molecule type" value="Genomic_DNA"/>
</dbReference>
<feature type="region of interest" description="Disordered" evidence="1">
    <location>
        <begin position="37"/>
        <end position="59"/>
    </location>
</feature>
<evidence type="ECO:0000256" key="1">
    <source>
        <dbReference type="SAM" id="MobiDB-lite"/>
    </source>
</evidence>
<proteinExistence type="predicted"/>
<feature type="compositionally biased region" description="Low complexity" evidence="1">
    <location>
        <begin position="48"/>
        <end position="59"/>
    </location>
</feature>
<protein>
    <submittedName>
        <fullName evidence="2">Uncharacterized protein</fullName>
    </submittedName>
</protein>
<reference evidence="3" key="1">
    <citation type="journal article" date="2014" name="Proc. Natl. Acad. Sci. U.S.A.">
        <title>Extensive sampling of basidiomycete genomes demonstrates inadequacy of the white-rot/brown-rot paradigm for wood decay fungi.</title>
        <authorList>
            <person name="Riley R."/>
            <person name="Salamov A.A."/>
            <person name="Brown D.W."/>
            <person name="Nagy L.G."/>
            <person name="Floudas D."/>
            <person name="Held B.W."/>
            <person name="Levasseur A."/>
            <person name="Lombard V."/>
            <person name="Morin E."/>
            <person name="Otillar R."/>
            <person name="Lindquist E.A."/>
            <person name="Sun H."/>
            <person name="LaButti K.M."/>
            <person name="Schmutz J."/>
            <person name="Jabbour D."/>
            <person name="Luo H."/>
            <person name="Baker S.E."/>
            <person name="Pisabarro A.G."/>
            <person name="Walton J.D."/>
            <person name="Blanchette R.A."/>
            <person name="Henrissat B."/>
            <person name="Martin F."/>
            <person name="Cullen D."/>
            <person name="Hibbett D.S."/>
            <person name="Grigoriev I.V."/>
        </authorList>
    </citation>
    <scope>NUCLEOTIDE SEQUENCE [LARGE SCALE GENOMIC DNA]</scope>
    <source>
        <strain evidence="3">MUCL 33604</strain>
    </source>
</reference>
<dbReference type="HOGENOM" id="CLU_1289080_0_0_1"/>
<evidence type="ECO:0000313" key="2">
    <source>
        <dbReference type="EMBL" id="KDQ56784.1"/>
    </source>
</evidence>
<dbReference type="Proteomes" id="UP000027265">
    <property type="component" value="Unassembled WGS sequence"/>
</dbReference>
<gene>
    <name evidence="2" type="ORF">JAAARDRAFT_301270</name>
</gene>
<dbReference type="AlphaFoldDB" id="A0A067PPS3"/>
<organism evidence="2 3">
    <name type="scientific">Jaapia argillacea MUCL 33604</name>
    <dbReference type="NCBI Taxonomy" id="933084"/>
    <lineage>
        <taxon>Eukaryota</taxon>
        <taxon>Fungi</taxon>
        <taxon>Dikarya</taxon>
        <taxon>Basidiomycota</taxon>
        <taxon>Agaricomycotina</taxon>
        <taxon>Agaricomycetes</taxon>
        <taxon>Agaricomycetidae</taxon>
        <taxon>Jaapiales</taxon>
        <taxon>Jaapiaceae</taxon>
        <taxon>Jaapia</taxon>
    </lineage>
</organism>
<evidence type="ECO:0000313" key="3">
    <source>
        <dbReference type="Proteomes" id="UP000027265"/>
    </source>
</evidence>
<accession>A0A067PPS3</accession>
<sequence>MADPVPMTKHQFVRLLNHTRQRRQALAGIPWEEHIPPASPRRVASHLPSPTRPTRSESTSVVAIPRVPVAVDQLRTLGGAEALESLVRSWSSTTEAVLAKEKCWLGLVDVLRLQNCKVLCQPIVHQHLLLVIMAQMSKASEPVQQIMHRHLSEIDPPTDSLEAMASSDQLRDQLLKTMLASMTINTVELPSHLMTLGLSGPCRHSLHLPTIPAM</sequence>
<name>A0A067PPS3_9AGAM</name>
<dbReference type="InParanoid" id="A0A067PPS3"/>
<keyword evidence="3" id="KW-1185">Reference proteome</keyword>